<keyword evidence="4" id="KW-1185">Reference proteome</keyword>
<dbReference type="EMBL" id="JACGWL010000012">
    <property type="protein sequence ID" value="KAK4390874.1"/>
    <property type="molecule type" value="Genomic_DNA"/>
</dbReference>
<dbReference type="PANTHER" id="PTHR15204">
    <property type="entry name" value="LARGE PROLINE-RICH PROTEIN BAG6"/>
    <property type="match status" value="1"/>
</dbReference>
<dbReference type="Proteomes" id="UP001289374">
    <property type="component" value="Unassembled WGS sequence"/>
</dbReference>
<dbReference type="SMART" id="SM00213">
    <property type="entry name" value="UBQ"/>
    <property type="match status" value="1"/>
</dbReference>
<proteinExistence type="predicted"/>
<reference evidence="3" key="2">
    <citation type="journal article" date="2024" name="Plant">
        <title>Genomic evolution and insights into agronomic trait innovations of Sesamum species.</title>
        <authorList>
            <person name="Miao H."/>
            <person name="Wang L."/>
            <person name="Qu L."/>
            <person name="Liu H."/>
            <person name="Sun Y."/>
            <person name="Le M."/>
            <person name="Wang Q."/>
            <person name="Wei S."/>
            <person name="Zheng Y."/>
            <person name="Lin W."/>
            <person name="Duan Y."/>
            <person name="Cao H."/>
            <person name="Xiong S."/>
            <person name="Wang X."/>
            <person name="Wei L."/>
            <person name="Li C."/>
            <person name="Ma Q."/>
            <person name="Ju M."/>
            <person name="Zhao R."/>
            <person name="Li G."/>
            <person name="Mu C."/>
            <person name="Tian Q."/>
            <person name="Mei H."/>
            <person name="Zhang T."/>
            <person name="Gao T."/>
            <person name="Zhang H."/>
        </authorList>
    </citation>
    <scope>NUCLEOTIDE SEQUENCE</scope>
    <source>
        <strain evidence="3">K16</strain>
    </source>
</reference>
<dbReference type="PROSITE" id="PS50053">
    <property type="entry name" value="UBIQUITIN_2"/>
    <property type="match status" value="1"/>
</dbReference>
<evidence type="ECO:0000256" key="1">
    <source>
        <dbReference type="SAM" id="MobiDB-lite"/>
    </source>
</evidence>
<name>A0AAE2BMK6_9LAMI</name>
<dbReference type="PANTHER" id="PTHR15204:SF5">
    <property type="entry name" value="LARGE PROLINE-RICH PROTEIN BAG6 ISOFORM X1"/>
    <property type="match status" value="1"/>
</dbReference>
<dbReference type="GO" id="GO:0031593">
    <property type="term" value="F:polyubiquitin modification-dependent protein binding"/>
    <property type="evidence" value="ECO:0007669"/>
    <property type="project" value="TreeGrafter"/>
</dbReference>
<dbReference type="PROSITE" id="PS00299">
    <property type="entry name" value="UBIQUITIN_1"/>
    <property type="match status" value="1"/>
</dbReference>
<feature type="compositionally biased region" description="Polar residues" evidence="1">
    <location>
        <begin position="163"/>
        <end position="175"/>
    </location>
</feature>
<feature type="compositionally biased region" description="Polar residues" evidence="1">
    <location>
        <begin position="141"/>
        <end position="154"/>
    </location>
</feature>
<dbReference type="Gene3D" id="3.10.20.90">
    <property type="entry name" value="Phosphatidylinositol 3-kinase Catalytic Subunit, Chain A, domain 1"/>
    <property type="match status" value="1"/>
</dbReference>
<dbReference type="AlphaFoldDB" id="A0AAE2BMK6"/>
<comment type="caution">
    <text evidence="3">The sequence shown here is derived from an EMBL/GenBank/DDBJ whole genome shotgun (WGS) entry which is preliminary data.</text>
</comment>
<reference evidence="3" key="1">
    <citation type="submission" date="2020-06" db="EMBL/GenBank/DDBJ databases">
        <authorList>
            <person name="Li T."/>
            <person name="Hu X."/>
            <person name="Zhang T."/>
            <person name="Song X."/>
            <person name="Zhang H."/>
            <person name="Dai N."/>
            <person name="Sheng W."/>
            <person name="Hou X."/>
            <person name="Wei L."/>
        </authorList>
    </citation>
    <scope>NUCLEOTIDE SEQUENCE</scope>
    <source>
        <strain evidence="3">K16</strain>
        <tissue evidence="3">Leaf</tissue>
    </source>
</reference>
<evidence type="ECO:0000313" key="3">
    <source>
        <dbReference type="EMBL" id="KAK4390874.1"/>
    </source>
</evidence>
<dbReference type="SUPFAM" id="SSF54236">
    <property type="entry name" value="Ubiquitin-like"/>
    <property type="match status" value="1"/>
</dbReference>
<feature type="domain" description="Ubiquitin-like" evidence="2">
    <location>
        <begin position="61"/>
        <end position="120"/>
    </location>
</feature>
<dbReference type="GO" id="GO:0071818">
    <property type="term" value="C:BAT3 complex"/>
    <property type="evidence" value="ECO:0007669"/>
    <property type="project" value="TreeGrafter"/>
</dbReference>
<evidence type="ECO:0000313" key="4">
    <source>
        <dbReference type="Proteomes" id="UP001289374"/>
    </source>
</evidence>
<feature type="region of interest" description="Disordered" evidence="1">
    <location>
        <begin position="138"/>
        <end position="181"/>
    </location>
</feature>
<dbReference type="FunFam" id="3.10.20.90:FF:000154">
    <property type="entry name" value="Large proline-rich protein BAG6"/>
    <property type="match status" value="1"/>
</dbReference>
<dbReference type="Pfam" id="PF00240">
    <property type="entry name" value="ubiquitin"/>
    <property type="match status" value="1"/>
</dbReference>
<organism evidence="3 4">
    <name type="scientific">Sesamum angolense</name>
    <dbReference type="NCBI Taxonomy" id="2727404"/>
    <lineage>
        <taxon>Eukaryota</taxon>
        <taxon>Viridiplantae</taxon>
        <taxon>Streptophyta</taxon>
        <taxon>Embryophyta</taxon>
        <taxon>Tracheophyta</taxon>
        <taxon>Spermatophyta</taxon>
        <taxon>Magnoliopsida</taxon>
        <taxon>eudicotyledons</taxon>
        <taxon>Gunneridae</taxon>
        <taxon>Pentapetalae</taxon>
        <taxon>asterids</taxon>
        <taxon>lamiids</taxon>
        <taxon>Lamiales</taxon>
        <taxon>Pedaliaceae</taxon>
        <taxon>Sesamum</taxon>
    </lineage>
</organism>
<dbReference type="InterPro" id="IPR019954">
    <property type="entry name" value="Ubiquitin_CS"/>
</dbReference>
<evidence type="ECO:0000259" key="2">
    <source>
        <dbReference type="PROSITE" id="PS50053"/>
    </source>
</evidence>
<dbReference type="InterPro" id="IPR029071">
    <property type="entry name" value="Ubiquitin-like_domsf"/>
</dbReference>
<protein>
    <recommendedName>
        <fullName evidence="2">Ubiquitin-like domain-containing protein</fullName>
    </recommendedName>
</protein>
<sequence length="254" mass="28175">MLCSSSGLALEICMFHAVYLVRCLTCKNRVHILPARYMAESQPHDGSSTSDVSGGCSDSNLQLNIKTLDSRIYSFNVDKNMVVSAFKEKIASQSGVPVGQQRLIFRGKVLKDDHLLSEYSHWGSIEHYRNWSTDRRHANWHSGQTEGSANQDQPVGSGEDTSRQGAAETSHTSPHVSMMDDQKEMDLGRVVQRLENPNSSEEIFHSLVDSALNLSSGGSAGESVVNELCSQGELAQEFMEMLHNDILQRLQDEM</sequence>
<gene>
    <name evidence="3" type="ORF">Sango_2150700</name>
</gene>
<dbReference type="GO" id="GO:0036503">
    <property type="term" value="P:ERAD pathway"/>
    <property type="evidence" value="ECO:0007669"/>
    <property type="project" value="TreeGrafter"/>
</dbReference>
<dbReference type="GO" id="GO:0051787">
    <property type="term" value="F:misfolded protein binding"/>
    <property type="evidence" value="ECO:0007669"/>
    <property type="project" value="TreeGrafter"/>
</dbReference>
<dbReference type="InterPro" id="IPR000626">
    <property type="entry name" value="Ubiquitin-like_dom"/>
</dbReference>
<accession>A0AAE2BMK6</accession>